<protein>
    <recommendedName>
        <fullName evidence="3">Reverse transcriptase domain-containing protein</fullName>
    </recommendedName>
</protein>
<gene>
    <name evidence="1" type="ORF">J1N35_019391</name>
</gene>
<name>A0A9D3VR86_9ROSI</name>
<evidence type="ECO:0000313" key="1">
    <source>
        <dbReference type="EMBL" id="KAH1092134.1"/>
    </source>
</evidence>
<dbReference type="EMBL" id="JAIQCV010000006">
    <property type="protein sequence ID" value="KAH1092134.1"/>
    <property type="molecule type" value="Genomic_DNA"/>
</dbReference>
<keyword evidence="2" id="KW-1185">Reference proteome</keyword>
<evidence type="ECO:0000313" key="2">
    <source>
        <dbReference type="Proteomes" id="UP000828251"/>
    </source>
</evidence>
<dbReference type="OrthoDB" id="1932527at2759"/>
<organism evidence="1 2">
    <name type="scientific">Gossypium stocksii</name>
    <dbReference type="NCBI Taxonomy" id="47602"/>
    <lineage>
        <taxon>Eukaryota</taxon>
        <taxon>Viridiplantae</taxon>
        <taxon>Streptophyta</taxon>
        <taxon>Embryophyta</taxon>
        <taxon>Tracheophyta</taxon>
        <taxon>Spermatophyta</taxon>
        <taxon>Magnoliopsida</taxon>
        <taxon>eudicotyledons</taxon>
        <taxon>Gunneridae</taxon>
        <taxon>Pentapetalae</taxon>
        <taxon>rosids</taxon>
        <taxon>malvids</taxon>
        <taxon>Malvales</taxon>
        <taxon>Malvaceae</taxon>
        <taxon>Malvoideae</taxon>
        <taxon>Gossypium</taxon>
    </lineage>
</organism>
<accession>A0A9D3VR86</accession>
<dbReference type="Proteomes" id="UP000828251">
    <property type="component" value="Unassembled WGS sequence"/>
</dbReference>
<sequence length="84" mass="9489">MEEVCGSIFNMSPLKAPMMDGFHAKFYQANWECVSSSSMQLFWNDSLSEGFIPSRGVRQGNPLSPYLFILVMERLGHLIEAAIE</sequence>
<comment type="caution">
    <text evidence="1">The sequence shown here is derived from an EMBL/GenBank/DDBJ whole genome shotgun (WGS) entry which is preliminary data.</text>
</comment>
<reference evidence="1 2" key="1">
    <citation type="journal article" date="2021" name="Plant Biotechnol. J.">
        <title>Multi-omics assisted identification of the key and species-specific regulatory components of drought-tolerant mechanisms in Gossypium stocksii.</title>
        <authorList>
            <person name="Yu D."/>
            <person name="Ke L."/>
            <person name="Zhang D."/>
            <person name="Wu Y."/>
            <person name="Sun Y."/>
            <person name="Mei J."/>
            <person name="Sun J."/>
            <person name="Sun Y."/>
        </authorList>
    </citation>
    <scope>NUCLEOTIDE SEQUENCE [LARGE SCALE GENOMIC DNA]</scope>
    <source>
        <strain evidence="2">cv. E1</strain>
        <tissue evidence="1">Leaf</tissue>
    </source>
</reference>
<dbReference type="AlphaFoldDB" id="A0A9D3VR86"/>
<evidence type="ECO:0008006" key="3">
    <source>
        <dbReference type="Google" id="ProtNLM"/>
    </source>
</evidence>
<proteinExistence type="predicted"/>